<evidence type="ECO:0000313" key="3">
    <source>
        <dbReference type="Proteomes" id="UP000799302"/>
    </source>
</evidence>
<dbReference type="EMBL" id="MU004238">
    <property type="protein sequence ID" value="KAF2666646.1"/>
    <property type="molecule type" value="Genomic_DNA"/>
</dbReference>
<sequence>MSVELPDSPFSPSIDSPYHTPADTPHAVPNNTANAMDSSSEGTASTPDKDDSPVTITAKTLQKMLSDVADLLASRAGGPIEISGDLAFALPGEGTFNLQITCDADEETGDTEIRVAQSTASSSRKRSHGQMSTGNSKRMRTDGDIDMDDEDNQVAIIPTKGPKSKIPDPHEKPLNTIIHKINNLSEQVRWLEECRRIAETHHTSREEVWRTSSASFHDENRRMRETHERWVVAEMGWQRNMLSSIAAVSIPPPNAPKPQNTPNQQSQQTPQNAQPPPREYPWSNQTARVDMTPQGTLATQLIQAAKSNSSAGAKSSAKKKR</sequence>
<feature type="compositionally biased region" description="Low complexity" evidence="1">
    <location>
        <begin position="257"/>
        <end position="272"/>
    </location>
</feature>
<feature type="region of interest" description="Disordered" evidence="1">
    <location>
        <begin position="116"/>
        <end position="147"/>
    </location>
</feature>
<dbReference type="Proteomes" id="UP000799302">
    <property type="component" value="Unassembled WGS sequence"/>
</dbReference>
<feature type="compositionally biased region" description="Polar residues" evidence="1">
    <location>
        <begin position="282"/>
        <end position="302"/>
    </location>
</feature>
<proteinExistence type="predicted"/>
<gene>
    <name evidence="2" type="ORF">BT63DRAFT_313652</name>
</gene>
<organism evidence="2 3">
    <name type="scientific">Microthyrium microscopicum</name>
    <dbReference type="NCBI Taxonomy" id="703497"/>
    <lineage>
        <taxon>Eukaryota</taxon>
        <taxon>Fungi</taxon>
        <taxon>Dikarya</taxon>
        <taxon>Ascomycota</taxon>
        <taxon>Pezizomycotina</taxon>
        <taxon>Dothideomycetes</taxon>
        <taxon>Dothideomycetes incertae sedis</taxon>
        <taxon>Microthyriales</taxon>
        <taxon>Microthyriaceae</taxon>
        <taxon>Microthyrium</taxon>
    </lineage>
</organism>
<protein>
    <submittedName>
        <fullName evidence="2">Uncharacterized protein</fullName>
    </submittedName>
</protein>
<name>A0A6A6U4T2_9PEZI</name>
<evidence type="ECO:0000313" key="2">
    <source>
        <dbReference type="EMBL" id="KAF2666646.1"/>
    </source>
</evidence>
<dbReference type="AlphaFoldDB" id="A0A6A6U4T2"/>
<feature type="compositionally biased region" description="Low complexity" evidence="1">
    <location>
        <begin position="304"/>
        <end position="315"/>
    </location>
</feature>
<dbReference type="OrthoDB" id="3645916at2759"/>
<accession>A0A6A6U4T2</accession>
<keyword evidence="3" id="KW-1185">Reference proteome</keyword>
<feature type="region of interest" description="Disordered" evidence="1">
    <location>
        <begin position="1"/>
        <end position="55"/>
    </location>
</feature>
<feature type="region of interest" description="Disordered" evidence="1">
    <location>
        <begin position="248"/>
        <end position="321"/>
    </location>
</feature>
<feature type="compositionally biased region" description="Low complexity" evidence="1">
    <location>
        <begin position="1"/>
        <end position="17"/>
    </location>
</feature>
<feature type="compositionally biased region" description="Polar residues" evidence="1">
    <location>
        <begin position="29"/>
        <end position="46"/>
    </location>
</feature>
<reference evidence="2" key="1">
    <citation type="journal article" date="2020" name="Stud. Mycol.">
        <title>101 Dothideomycetes genomes: a test case for predicting lifestyles and emergence of pathogens.</title>
        <authorList>
            <person name="Haridas S."/>
            <person name="Albert R."/>
            <person name="Binder M."/>
            <person name="Bloem J."/>
            <person name="Labutti K."/>
            <person name="Salamov A."/>
            <person name="Andreopoulos B."/>
            <person name="Baker S."/>
            <person name="Barry K."/>
            <person name="Bills G."/>
            <person name="Bluhm B."/>
            <person name="Cannon C."/>
            <person name="Castanera R."/>
            <person name="Culley D."/>
            <person name="Daum C."/>
            <person name="Ezra D."/>
            <person name="Gonzalez J."/>
            <person name="Henrissat B."/>
            <person name="Kuo A."/>
            <person name="Liang C."/>
            <person name="Lipzen A."/>
            <person name="Lutzoni F."/>
            <person name="Magnuson J."/>
            <person name="Mondo S."/>
            <person name="Nolan M."/>
            <person name="Ohm R."/>
            <person name="Pangilinan J."/>
            <person name="Park H.-J."/>
            <person name="Ramirez L."/>
            <person name="Alfaro M."/>
            <person name="Sun H."/>
            <person name="Tritt A."/>
            <person name="Yoshinaga Y."/>
            <person name="Zwiers L.-H."/>
            <person name="Turgeon B."/>
            <person name="Goodwin S."/>
            <person name="Spatafora J."/>
            <person name="Crous P."/>
            <person name="Grigoriev I."/>
        </authorList>
    </citation>
    <scope>NUCLEOTIDE SEQUENCE</scope>
    <source>
        <strain evidence="2">CBS 115976</strain>
    </source>
</reference>
<evidence type="ECO:0000256" key="1">
    <source>
        <dbReference type="SAM" id="MobiDB-lite"/>
    </source>
</evidence>